<dbReference type="PANTHER" id="PTHR33120:SF39">
    <property type="entry name" value="OS01G0314000 PROTEIN"/>
    <property type="match status" value="1"/>
</dbReference>
<dbReference type="EnsemblPlants" id="EMT24191">
    <property type="protein sequence ID" value="EMT24191"/>
    <property type="gene ID" value="F775_00053"/>
</dbReference>
<feature type="compositionally biased region" description="Basic residues" evidence="1">
    <location>
        <begin position="1"/>
        <end position="15"/>
    </location>
</feature>
<name>M8CLA2_AEGTA</name>
<dbReference type="PANTHER" id="PTHR33120">
    <property type="entry name" value="EXPRESSED PROTEIN-RELATED"/>
    <property type="match status" value="1"/>
</dbReference>
<dbReference type="AlphaFoldDB" id="M8CLA2"/>
<evidence type="ECO:0000313" key="3">
    <source>
        <dbReference type="EnsemblPlants" id="EMT24191"/>
    </source>
</evidence>
<evidence type="ECO:0000256" key="1">
    <source>
        <dbReference type="SAM" id="MobiDB-lite"/>
    </source>
</evidence>
<evidence type="ECO:0000259" key="2">
    <source>
        <dbReference type="Pfam" id="PF20235"/>
    </source>
</evidence>
<sequence length="308" mass="34003">MAGQRNRIRRQRAKARSMSEAEAGAARVPEVEVDGEVVTAGERNCVVQRKIPLSPKEELRRSLISQIRGYYLDAISRLPTTELATTLARGLLVAGHCYGPLHPVHNIIVNSVWHSAAFPMRPGDRIDAAVVSSDTLSRLVQRSLDGLVASLRHLCPGLSDDDDALWHLSLSRADLRAAVASARGAAPSSFRPTASELEAAFEAAAKAARHPKHRGTCALRLVRCRCHECLTGNFQIDHPDDSENFSGWQYYTLDGTVKDLDCPSTSDADYRCFDPVRDIGFVEYLDQDFTHYRQNIDLAINGYCSAIM</sequence>
<reference evidence="3" key="1">
    <citation type="submission" date="2015-06" db="UniProtKB">
        <authorList>
            <consortium name="EnsemblPlants"/>
        </authorList>
    </citation>
    <scope>IDENTIFICATION</scope>
</reference>
<dbReference type="InterPro" id="IPR046527">
    <property type="entry name" value="PIR2-like_helical"/>
</dbReference>
<proteinExistence type="predicted"/>
<feature type="domain" description="PIR2-like helical" evidence="2">
    <location>
        <begin position="66"/>
        <end position="180"/>
    </location>
</feature>
<protein>
    <recommendedName>
        <fullName evidence="2">PIR2-like helical domain-containing protein</fullName>
    </recommendedName>
</protein>
<feature type="region of interest" description="Disordered" evidence="1">
    <location>
        <begin position="1"/>
        <end position="26"/>
    </location>
</feature>
<dbReference type="Pfam" id="PF20235">
    <property type="entry name" value="PIR2-like_helical"/>
    <property type="match status" value="1"/>
</dbReference>
<accession>M8CLA2</accession>
<organism evidence="3">
    <name type="scientific">Aegilops tauschii</name>
    <name type="common">Tausch's goatgrass</name>
    <name type="synonym">Aegilops squarrosa</name>
    <dbReference type="NCBI Taxonomy" id="37682"/>
    <lineage>
        <taxon>Eukaryota</taxon>
        <taxon>Viridiplantae</taxon>
        <taxon>Streptophyta</taxon>
        <taxon>Embryophyta</taxon>
        <taxon>Tracheophyta</taxon>
        <taxon>Spermatophyta</taxon>
        <taxon>Magnoliopsida</taxon>
        <taxon>Liliopsida</taxon>
        <taxon>Poales</taxon>
        <taxon>Poaceae</taxon>
        <taxon>BOP clade</taxon>
        <taxon>Pooideae</taxon>
        <taxon>Triticodae</taxon>
        <taxon>Triticeae</taxon>
        <taxon>Triticinae</taxon>
        <taxon>Aegilops</taxon>
    </lineage>
</organism>